<dbReference type="NCBIfam" id="TIGR00202">
    <property type="entry name" value="csrA"/>
    <property type="match status" value="1"/>
</dbReference>
<evidence type="ECO:0000256" key="5">
    <source>
        <dbReference type="ARBA" id="ARBA00022884"/>
    </source>
</evidence>
<dbReference type="FunFam" id="2.60.40.4380:FF:000002">
    <property type="entry name" value="Translational regulator CsrA"/>
    <property type="match status" value="1"/>
</dbReference>
<keyword evidence="3 6" id="KW-1005">Bacterial flagellum biogenesis</keyword>
<dbReference type="InParanoid" id="M5E4C9"/>
<evidence type="ECO:0000256" key="6">
    <source>
        <dbReference type="HAMAP-Rule" id="MF_00167"/>
    </source>
</evidence>
<comment type="subunit">
    <text evidence="6">Homodimer; the beta-strands of each monomer intercalate to form a hydrophobic core, while the alpha-helices form wings that extend away from the core.</text>
</comment>
<dbReference type="AlphaFoldDB" id="M5E4C9"/>
<keyword evidence="5 6" id="KW-0694">RNA-binding</keyword>
<proteinExistence type="inferred from homology"/>
<dbReference type="OrthoDB" id="9809061at2"/>
<keyword evidence="4 6" id="KW-0810">Translation regulation</keyword>
<comment type="caution">
    <text evidence="7">The sequence shown here is derived from an EMBL/GenBank/DDBJ whole genome shotgun (WGS) entry which is preliminary data.</text>
</comment>
<dbReference type="eggNOG" id="COG1551">
    <property type="taxonomic scope" value="Bacteria"/>
</dbReference>
<dbReference type="Pfam" id="PF02599">
    <property type="entry name" value="CsrA"/>
    <property type="match status" value="1"/>
</dbReference>
<dbReference type="GO" id="GO:0048027">
    <property type="term" value="F:mRNA 5'-UTR binding"/>
    <property type="evidence" value="ECO:0007669"/>
    <property type="project" value="UniProtKB-UniRule"/>
</dbReference>
<evidence type="ECO:0000256" key="2">
    <source>
        <dbReference type="ARBA" id="ARBA00022491"/>
    </source>
</evidence>
<keyword evidence="2 6" id="KW-0678">Repressor</keyword>
<name>M5E4C9_9FIRM</name>
<organism evidence="7 8">
    <name type="scientific">Halanaerobium saccharolyticum subsp. saccharolyticum DSM 6643</name>
    <dbReference type="NCBI Taxonomy" id="1293054"/>
    <lineage>
        <taxon>Bacteria</taxon>
        <taxon>Bacillati</taxon>
        <taxon>Bacillota</taxon>
        <taxon>Clostridia</taxon>
        <taxon>Halanaerobiales</taxon>
        <taxon>Halanaerobiaceae</taxon>
        <taxon>Halanaerobium</taxon>
    </lineage>
</organism>
<dbReference type="NCBIfam" id="NF002469">
    <property type="entry name" value="PRK01712.1"/>
    <property type="match status" value="1"/>
</dbReference>
<dbReference type="GO" id="GO:0006109">
    <property type="term" value="P:regulation of carbohydrate metabolic process"/>
    <property type="evidence" value="ECO:0007669"/>
    <property type="project" value="InterPro"/>
</dbReference>
<dbReference type="EMBL" id="CAUI01000023">
    <property type="protein sequence ID" value="CCU80809.1"/>
    <property type="molecule type" value="Genomic_DNA"/>
</dbReference>
<keyword evidence="1 6" id="KW-0963">Cytoplasm</keyword>
<evidence type="ECO:0000256" key="4">
    <source>
        <dbReference type="ARBA" id="ARBA00022845"/>
    </source>
</evidence>
<dbReference type="RefSeq" id="WP_005490079.1">
    <property type="nucleotide sequence ID" value="NZ_CAUI01000023.1"/>
</dbReference>
<dbReference type="Proteomes" id="UP000012063">
    <property type="component" value="Unassembled WGS sequence"/>
</dbReference>
<evidence type="ECO:0000256" key="3">
    <source>
        <dbReference type="ARBA" id="ARBA00022795"/>
    </source>
</evidence>
<dbReference type="GO" id="GO:0005829">
    <property type="term" value="C:cytosol"/>
    <property type="evidence" value="ECO:0007669"/>
    <property type="project" value="TreeGrafter"/>
</dbReference>
<dbReference type="HAMAP" id="MF_00167">
    <property type="entry name" value="CsrA"/>
    <property type="match status" value="1"/>
</dbReference>
<comment type="function">
    <text evidence="6">A translational regulator that binds mRNA to regulate translation initiation and/or mRNA stability. Usually binds in the 5'-UTR at or near the Shine-Dalgarno sequence preventing ribosome-binding, thus repressing translation. Its main target seems to be the major flagellin gene, while its function is anatagonized by FliW.</text>
</comment>
<dbReference type="PANTHER" id="PTHR34984:SF1">
    <property type="entry name" value="CARBON STORAGE REGULATOR"/>
    <property type="match status" value="1"/>
</dbReference>
<reference evidence="8" key="1">
    <citation type="journal article" date="2013" name="Genome Announc.">
        <title>Genome Sequence of Halanaerobium saccharolyticum subsp. saccharolyticum Strain DSM 6643T, a Halophilic Hydrogen-Producing Bacterium.</title>
        <authorList>
            <person name="Kivisto A."/>
            <person name="Larjo A."/>
            <person name="Ciranna A."/>
            <person name="Santala V."/>
            <person name="Roos C."/>
            <person name="Karp M."/>
        </authorList>
    </citation>
    <scope>NUCLEOTIDE SEQUENCE [LARGE SCALE GENOMIC DNA]</scope>
    <source>
        <strain evidence="8">DSM 6643</strain>
    </source>
</reference>
<dbReference type="GO" id="GO:0045947">
    <property type="term" value="P:negative regulation of translational initiation"/>
    <property type="evidence" value="ECO:0007669"/>
    <property type="project" value="UniProtKB-UniRule"/>
</dbReference>
<dbReference type="GO" id="GO:0044781">
    <property type="term" value="P:bacterial-type flagellum organization"/>
    <property type="evidence" value="ECO:0007669"/>
    <property type="project" value="UniProtKB-KW"/>
</dbReference>
<evidence type="ECO:0000313" key="8">
    <source>
        <dbReference type="Proteomes" id="UP000012063"/>
    </source>
</evidence>
<dbReference type="InterPro" id="IPR036107">
    <property type="entry name" value="CsrA_sf"/>
</dbReference>
<dbReference type="Gene3D" id="2.60.40.4380">
    <property type="entry name" value="Translational regulator CsrA"/>
    <property type="match status" value="1"/>
</dbReference>
<dbReference type="SUPFAM" id="SSF117130">
    <property type="entry name" value="CsrA-like"/>
    <property type="match status" value="1"/>
</dbReference>
<gene>
    <name evidence="6" type="primary">csrA</name>
    <name evidence="7" type="ORF">HSACCH_02327</name>
</gene>
<dbReference type="GO" id="GO:0006402">
    <property type="term" value="P:mRNA catabolic process"/>
    <property type="evidence" value="ECO:0007669"/>
    <property type="project" value="InterPro"/>
</dbReference>
<dbReference type="STRING" id="1293054.HSACCH_02327"/>
<evidence type="ECO:0000313" key="7">
    <source>
        <dbReference type="EMBL" id="CCU80809.1"/>
    </source>
</evidence>
<dbReference type="PANTHER" id="PTHR34984">
    <property type="entry name" value="CARBON STORAGE REGULATOR"/>
    <property type="match status" value="1"/>
</dbReference>
<dbReference type="InterPro" id="IPR003751">
    <property type="entry name" value="CsrA"/>
</dbReference>
<dbReference type="GO" id="GO:1902208">
    <property type="term" value="P:regulation of bacterial-type flagellum assembly"/>
    <property type="evidence" value="ECO:0007669"/>
    <property type="project" value="UniProtKB-UniRule"/>
</dbReference>
<comment type="subcellular location">
    <subcellularLocation>
        <location evidence="6">Cytoplasm</location>
    </subcellularLocation>
</comment>
<evidence type="ECO:0000256" key="1">
    <source>
        <dbReference type="ARBA" id="ARBA00022490"/>
    </source>
</evidence>
<protein>
    <recommendedName>
        <fullName evidence="6">Translational regulator CsrA</fullName>
    </recommendedName>
</protein>
<dbReference type="FunCoup" id="M5E4C9">
    <property type="interactions" value="94"/>
</dbReference>
<accession>M5E4C9</accession>
<sequence length="76" mass="8570">MLVLTRKKDEKIIIGQDIEITVVGIDNGSVQLGISAPKEIEILRKELLEDVKKENRAAAENKDLLNKLQQIKFNAE</sequence>
<keyword evidence="8" id="KW-1185">Reference proteome</keyword>
<comment type="similarity">
    <text evidence="6">Belongs to the CsrA/RsmA family.</text>
</comment>